<keyword evidence="4" id="KW-1185">Reference proteome</keyword>
<proteinExistence type="predicted"/>
<dbReference type="EMBL" id="QKWP01000347">
    <property type="protein sequence ID" value="RIB21678.1"/>
    <property type="molecule type" value="Genomic_DNA"/>
</dbReference>
<reference evidence="3 4" key="1">
    <citation type="submission" date="2018-06" db="EMBL/GenBank/DDBJ databases">
        <title>Comparative genomics reveals the genomic features of Rhizophagus irregularis, R. cerebriforme, R. diaphanum and Gigaspora rosea, and their symbiotic lifestyle signature.</title>
        <authorList>
            <person name="Morin E."/>
            <person name="San Clemente H."/>
            <person name="Chen E.C.H."/>
            <person name="De La Providencia I."/>
            <person name="Hainaut M."/>
            <person name="Kuo A."/>
            <person name="Kohler A."/>
            <person name="Murat C."/>
            <person name="Tang N."/>
            <person name="Roy S."/>
            <person name="Loubradou J."/>
            <person name="Henrissat B."/>
            <person name="Grigoriev I.V."/>
            <person name="Corradi N."/>
            <person name="Roux C."/>
            <person name="Martin F.M."/>
        </authorList>
    </citation>
    <scope>NUCLEOTIDE SEQUENCE [LARGE SCALE GENOMIC DNA]</scope>
    <source>
        <strain evidence="3 4">DAOM 194757</strain>
    </source>
</reference>
<evidence type="ECO:0000256" key="1">
    <source>
        <dbReference type="PROSITE-ProRule" id="PRU00042"/>
    </source>
</evidence>
<keyword evidence="1" id="KW-0479">Metal-binding</keyword>
<dbReference type="PROSITE" id="PS00028">
    <property type="entry name" value="ZINC_FINGER_C2H2_1"/>
    <property type="match status" value="1"/>
</dbReference>
<accession>A0A397VIL2</accession>
<dbReference type="OrthoDB" id="2348573at2759"/>
<dbReference type="InterPro" id="IPR013087">
    <property type="entry name" value="Znf_C2H2_type"/>
</dbReference>
<organism evidence="3 4">
    <name type="scientific">Gigaspora rosea</name>
    <dbReference type="NCBI Taxonomy" id="44941"/>
    <lineage>
        <taxon>Eukaryota</taxon>
        <taxon>Fungi</taxon>
        <taxon>Fungi incertae sedis</taxon>
        <taxon>Mucoromycota</taxon>
        <taxon>Glomeromycotina</taxon>
        <taxon>Glomeromycetes</taxon>
        <taxon>Diversisporales</taxon>
        <taxon>Gigasporaceae</taxon>
        <taxon>Gigaspora</taxon>
    </lineage>
</organism>
<feature type="domain" description="C2H2-type" evidence="2">
    <location>
        <begin position="11"/>
        <end position="40"/>
    </location>
</feature>
<gene>
    <name evidence="3" type="ORF">C2G38_2175930</name>
</gene>
<dbReference type="PROSITE" id="PS50157">
    <property type="entry name" value="ZINC_FINGER_C2H2_2"/>
    <property type="match status" value="1"/>
</dbReference>
<dbReference type="GO" id="GO:0008270">
    <property type="term" value="F:zinc ion binding"/>
    <property type="evidence" value="ECO:0007669"/>
    <property type="project" value="UniProtKB-KW"/>
</dbReference>
<protein>
    <recommendedName>
        <fullName evidence="2">C2H2-type domain-containing protein</fullName>
    </recommendedName>
</protein>
<keyword evidence="1" id="KW-0862">Zinc</keyword>
<dbReference type="AlphaFoldDB" id="A0A397VIL2"/>
<dbReference type="Proteomes" id="UP000266673">
    <property type="component" value="Unassembled WGS sequence"/>
</dbReference>
<sequence length="265" mass="29040">MVNRTDIMLEHACKWGSCSEKFNSVSSLWEHVERHIDNAEPRLIHLVNDDDTLDTPQAKIPTSSVPTTLAEKTRGPFQSTSLQNASVPTNVDNHSAQITSIQQSTIQFSQQPLGNTYLINQRNQSSQVAFNPLGLQQIIRPGPQGVTQGVQPVNFVQPVQQPYIITAAATPQIIMRPTTQIYGLQHYQPTINLQGVHAPQPTAIPPGTRPIAIGNTSNSIPTTDSRAAESNRVSVGIIRPPHQTIAPQSLQITNRNPPAIQRDPQ</sequence>
<evidence type="ECO:0000313" key="4">
    <source>
        <dbReference type="Proteomes" id="UP000266673"/>
    </source>
</evidence>
<name>A0A397VIL2_9GLOM</name>
<comment type="caution">
    <text evidence="3">The sequence shown here is derived from an EMBL/GenBank/DDBJ whole genome shotgun (WGS) entry which is preliminary data.</text>
</comment>
<keyword evidence="1" id="KW-0863">Zinc-finger</keyword>
<evidence type="ECO:0000313" key="3">
    <source>
        <dbReference type="EMBL" id="RIB21678.1"/>
    </source>
</evidence>
<evidence type="ECO:0000259" key="2">
    <source>
        <dbReference type="PROSITE" id="PS50157"/>
    </source>
</evidence>